<evidence type="ECO:0000256" key="7">
    <source>
        <dbReference type="SAM" id="MobiDB-lite"/>
    </source>
</evidence>
<sequence>MDNNNFGFVSYDDEDPFLCPLIPNLLVEVDPSLVLPKAQPHQQNDHPFGLQHGNNVPFTIQDQFMQDNNNNGEVANFDVESRGQQTMHVDGSNNISNEGGVGNFEIEGRGQTMHGDGSNNIFNEGRVVTSVSYWPLIPRPFFCTCCQVLRQIIHTNGVQFEKLEIHGTIGVMGHAIIQNRNITQGDHPSSDPHQIIDFHYRSTEQIKSFMVEYCTQMSKLGYIIVEDVLSTYYEILCTGVDWAKDTSDEDIDLIPSNDMGQDFEPEPQPQHEPEPEAVNLKRKRRRPDAEQRKRIKAMKLEDCSDYFHLTIGAAAQKLDVCISALKSLCRRNNLENWPHRKVPML</sequence>
<keyword evidence="6" id="KW-0539">Nucleus</keyword>
<keyword evidence="5" id="KW-0804">Transcription</keyword>
<dbReference type="PANTHER" id="PTHR46373">
    <property type="entry name" value="PROTEIN RKD4"/>
    <property type="match status" value="1"/>
</dbReference>
<keyword evidence="4" id="KW-0238">DNA-binding</keyword>
<evidence type="ECO:0000256" key="6">
    <source>
        <dbReference type="ARBA" id="ARBA00023242"/>
    </source>
</evidence>
<dbReference type="PANTHER" id="PTHR46373:SF5">
    <property type="entry name" value="RWP-RK DOMAIN PROTEIN"/>
    <property type="match status" value="1"/>
</dbReference>
<gene>
    <name evidence="9" type="ORF">KK1_041215</name>
</gene>
<evidence type="ECO:0000259" key="8">
    <source>
        <dbReference type="PROSITE" id="PS51519"/>
    </source>
</evidence>
<protein>
    <recommendedName>
        <fullName evidence="8">RWP-RK domain-containing protein</fullName>
    </recommendedName>
</protein>
<keyword evidence="3" id="KW-0175">Coiled coil</keyword>
<evidence type="ECO:0000256" key="4">
    <source>
        <dbReference type="ARBA" id="ARBA00023125"/>
    </source>
</evidence>
<reference evidence="9" key="1">
    <citation type="journal article" date="2012" name="Nat. Biotechnol.">
        <title>Draft genome sequence of pigeonpea (Cajanus cajan), an orphan legume crop of resource-poor farmers.</title>
        <authorList>
            <person name="Varshney R.K."/>
            <person name="Chen W."/>
            <person name="Li Y."/>
            <person name="Bharti A.K."/>
            <person name="Saxena R.K."/>
            <person name="Schlueter J.A."/>
            <person name="Donoghue M.T."/>
            <person name="Azam S."/>
            <person name="Fan G."/>
            <person name="Whaley A.M."/>
            <person name="Farmer A.D."/>
            <person name="Sheridan J."/>
            <person name="Iwata A."/>
            <person name="Tuteja R."/>
            <person name="Penmetsa R.V."/>
            <person name="Wu W."/>
            <person name="Upadhyaya H.D."/>
            <person name="Yang S.P."/>
            <person name="Shah T."/>
            <person name="Saxena K.B."/>
            <person name="Michael T."/>
            <person name="McCombie W.R."/>
            <person name="Yang B."/>
            <person name="Zhang G."/>
            <person name="Yang H."/>
            <person name="Wang J."/>
            <person name="Spillane C."/>
            <person name="Cook D.R."/>
            <person name="May G.D."/>
            <person name="Xu X."/>
            <person name="Jackson S.A."/>
        </authorList>
    </citation>
    <scope>NUCLEOTIDE SEQUENCE [LARGE SCALE GENOMIC DNA]</scope>
</reference>
<dbReference type="Gramene" id="C.cajan_36762.t">
    <property type="protein sequence ID" value="C.cajan_36762.t"/>
    <property type="gene ID" value="C.cajan_36762"/>
</dbReference>
<evidence type="ECO:0000256" key="3">
    <source>
        <dbReference type="ARBA" id="ARBA00023054"/>
    </source>
</evidence>
<feature type="region of interest" description="Disordered" evidence="7">
    <location>
        <begin position="256"/>
        <end position="293"/>
    </location>
</feature>
<name>A0A151R511_CAJCA</name>
<evidence type="ECO:0000313" key="9">
    <source>
        <dbReference type="EMBL" id="KYP37586.1"/>
    </source>
</evidence>
<evidence type="ECO:0000313" key="10">
    <source>
        <dbReference type="Proteomes" id="UP000075243"/>
    </source>
</evidence>
<dbReference type="GO" id="GO:0003700">
    <property type="term" value="F:DNA-binding transcription factor activity"/>
    <property type="evidence" value="ECO:0007669"/>
    <property type="project" value="InterPro"/>
</dbReference>
<organism evidence="9 10">
    <name type="scientific">Cajanus cajan</name>
    <name type="common">Pigeon pea</name>
    <name type="synonym">Cajanus indicus</name>
    <dbReference type="NCBI Taxonomy" id="3821"/>
    <lineage>
        <taxon>Eukaryota</taxon>
        <taxon>Viridiplantae</taxon>
        <taxon>Streptophyta</taxon>
        <taxon>Embryophyta</taxon>
        <taxon>Tracheophyta</taxon>
        <taxon>Spermatophyta</taxon>
        <taxon>Magnoliopsida</taxon>
        <taxon>eudicotyledons</taxon>
        <taxon>Gunneridae</taxon>
        <taxon>Pentapetalae</taxon>
        <taxon>rosids</taxon>
        <taxon>fabids</taxon>
        <taxon>Fabales</taxon>
        <taxon>Fabaceae</taxon>
        <taxon>Papilionoideae</taxon>
        <taxon>50 kb inversion clade</taxon>
        <taxon>NPAAA clade</taxon>
        <taxon>indigoferoid/millettioid clade</taxon>
        <taxon>Phaseoleae</taxon>
        <taxon>Cajanus</taxon>
    </lineage>
</organism>
<dbReference type="PROSITE" id="PS51519">
    <property type="entry name" value="RWP_RK"/>
    <property type="match status" value="1"/>
</dbReference>
<dbReference type="Proteomes" id="UP000075243">
    <property type="component" value="Unassembled WGS sequence"/>
</dbReference>
<comment type="function">
    <text evidence="1">Putative transcription factor.</text>
</comment>
<keyword evidence="2" id="KW-0805">Transcription regulation</keyword>
<dbReference type="EMBL" id="KQ484089">
    <property type="protein sequence ID" value="KYP37586.1"/>
    <property type="molecule type" value="Genomic_DNA"/>
</dbReference>
<evidence type="ECO:0000256" key="1">
    <source>
        <dbReference type="ARBA" id="ARBA00004049"/>
    </source>
</evidence>
<evidence type="ECO:0000256" key="2">
    <source>
        <dbReference type="ARBA" id="ARBA00023015"/>
    </source>
</evidence>
<evidence type="ECO:0000256" key="5">
    <source>
        <dbReference type="ARBA" id="ARBA00023163"/>
    </source>
</evidence>
<dbReference type="Pfam" id="PF02042">
    <property type="entry name" value="RWP-RK"/>
    <property type="match status" value="1"/>
</dbReference>
<dbReference type="GO" id="GO:0003677">
    <property type="term" value="F:DNA binding"/>
    <property type="evidence" value="ECO:0007669"/>
    <property type="project" value="UniProtKB-KW"/>
</dbReference>
<keyword evidence="10" id="KW-1185">Reference proteome</keyword>
<feature type="domain" description="RWP-RK" evidence="8">
    <location>
        <begin position="285"/>
        <end position="345"/>
    </location>
</feature>
<dbReference type="InterPro" id="IPR044607">
    <property type="entry name" value="RKD-like"/>
</dbReference>
<dbReference type="InterPro" id="IPR003035">
    <property type="entry name" value="RWP-RK_dom"/>
</dbReference>
<accession>A0A151R511</accession>
<dbReference type="AlphaFoldDB" id="A0A151R511"/>
<proteinExistence type="predicted"/>